<proteinExistence type="inferred from homology"/>
<dbReference type="GO" id="GO:0042802">
    <property type="term" value="F:identical protein binding"/>
    <property type="evidence" value="ECO:0007669"/>
    <property type="project" value="TreeGrafter"/>
</dbReference>
<keyword evidence="12" id="KW-1185">Reference proteome</keyword>
<dbReference type="GO" id="GO:0003883">
    <property type="term" value="F:CTP synthase activity"/>
    <property type="evidence" value="ECO:0007669"/>
    <property type="project" value="UniProtKB-EC"/>
</dbReference>
<dbReference type="InterPro" id="IPR017926">
    <property type="entry name" value="GATASE"/>
</dbReference>
<dbReference type="PATRIC" id="fig|1239307.3.peg.3410"/>
<accession>W0I0X5</accession>
<dbReference type="GO" id="GO:0005524">
    <property type="term" value="F:ATP binding"/>
    <property type="evidence" value="ECO:0007669"/>
    <property type="project" value="UniProtKB-KW"/>
</dbReference>
<comment type="catalytic activity">
    <reaction evidence="9">
        <text>UTP + L-glutamine + ATP + H2O = CTP + L-glutamate + ADP + phosphate + 2 H(+)</text>
        <dbReference type="Rhea" id="RHEA:26426"/>
        <dbReference type="ChEBI" id="CHEBI:15377"/>
        <dbReference type="ChEBI" id="CHEBI:15378"/>
        <dbReference type="ChEBI" id="CHEBI:29985"/>
        <dbReference type="ChEBI" id="CHEBI:30616"/>
        <dbReference type="ChEBI" id="CHEBI:37563"/>
        <dbReference type="ChEBI" id="CHEBI:43474"/>
        <dbReference type="ChEBI" id="CHEBI:46398"/>
        <dbReference type="ChEBI" id="CHEBI:58359"/>
        <dbReference type="ChEBI" id="CHEBI:456216"/>
        <dbReference type="EC" id="6.3.4.2"/>
    </reaction>
</comment>
<comment type="pathway">
    <text evidence="1">Pyrimidine metabolism; CTP biosynthesis via de novo pathway; CTP from UDP: step 2/2.</text>
</comment>
<reference evidence="11 12" key="1">
    <citation type="journal article" date="2014" name="Genome Biol. Evol.">
        <title>Genome degeneration and adaptation in a nascent stage of symbiosis.</title>
        <authorList>
            <person name="Oakeson K.F."/>
            <person name="Gil R."/>
            <person name="Clayton A.L."/>
            <person name="Dunn D.M."/>
            <person name="von Niederhausern A.C."/>
            <person name="Hamil C."/>
            <person name="Aoyagi A."/>
            <person name="Duval B."/>
            <person name="Baca A."/>
            <person name="Silva F.J."/>
            <person name="Vallier A."/>
            <person name="Jackson D.G."/>
            <person name="Latorre A."/>
            <person name="Weiss R.B."/>
            <person name="Heddi A."/>
            <person name="Moya A."/>
            <person name="Dale C."/>
        </authorList>
    </citation>
    <scope>NUCLEOTIDE SEQUENCE [LARGE SCALE GENOMIC DNA]</scope>
    <source>
        <strain evidence="11 12">HS1</strain>
    </source>
</reference>
<keyword evidence="8" id="KW-0665">Pyrimidine biosynthesis</keyword>
<evidence type="ECO:0000256" key="1">
    <source>
        <dbReference type="ARBA" id="ARBA00005171"/>
    </source>
</evidence>
<dbReference type="PANTHER" id="PTHR11550">
    <property type="entry name" value="CTP SYNTHASE"/>
    <property type="match status" value="1"/>
</dbReference>
<keyword evidence="7" id="KW-0315">Glutamine amidotransferase</keyword>
<dbReference type="GO" id="GO:0044210">
    <property type="term" value="P:'de novo' CTP biosynthetic process"/>
    <property type="evidence" value="ECO:0007669"/>
    <property type="project" value="UniProtKB-UniPathway"/>
</dbReference>
<evidence type="ECO:0000313" key="11">
    <source>
        <dbReference type="EMBL" id="AHF78098.1"/>
    </source>
</evidence>
<name>W0I0X5_9GAMM</name>
<dbReference type="UniPathway" id="UPA00159">
    <property type="reaction ID" value="UER00277"/>
</dbReference>
<dbReference type="EC" id="6.3.4.2" evidence="3"/>
<evidence type="ECO:0000313" key="12">
    <source>
        <dbReference type="Proteomes" id="UP000019028"/>
    </source>
</evidence>
<evidence type="ECO:0000256" key="8">
    <source>
        <dbReference type="ARBA" id="ARBA00022975"/>
    </source>
</evidence>
<evidence type="ECO:0000256" key="2">
    <source>
        <dbReference type="ARBA" id="ARBA00007533"/>
    </source>
</evidence>
<dbReference type="GO" id="GO:0019856">
    <property type="term" value="P:pyrimidine nucleobase biosynthetic process"/>
    <property type="evidence" value="ECO:0007669"/>
    <property type="project" value="TreeGrafter"/>
</dbReference>
<dbReference type="Pfam" id="PF00117">
    <property type="entry name" value="GATase"/>
    <property type="match status" value="1"/>
</dbReference>
<protein>
    <recommendedName>
        <fullName evidence="3">CTP synthase (glutamine hydrolyzing)</fullName>
        <ecNumber evidence="3">6.3.4.2</ecNumber>
    </recommendedName>
</protein>
<keyword evidence="5" id="KW-0547">Nucleotide-binding</keyword>
<keyword evidence="4" id="KW-0436">Ligase</keyword>
<dbReference type="AlphaFoldDB" id="W0I0X5"/>
<dbReference type="PROSITE" id="PS51273">
    <property type="entry name" value="GATASE_TYPE_1"/>
    <property type="match status" value="1"/>
</dbReference>
<evidence type="ECO:0000256" key="6">
    <source>
        <dbReference type="ARBA" id="ARBA00022840"/>
    </source>
</evidence>
<dbReference type="Gene3D" id="3.40.50.880">
    <property type="match status" value="1"/>
</dbReference>
<evidence type="ECO:0000256" key="9">
    <source>
        <dbReference type="ARBA" id="ARBA00047781"/>
    </source>
</evidence>
<dbReference type="PANTHER" id="PTHR11550:SF0">
    <property type="entry name" value="CTP SYNTHASE-RELATED"/>
    <property type="match status" value="1"/>
</dbReference>
<evidence type="ECO:0000256" key="3">
    <source>
        <dbReference type="ARBA" id="ARBA00012291"/>
    </source>
</evidence>
<keyword evidence="6" id="KW-0067">ATP-binding</keyword>
<dbReference type="EMBL" id="CP006569">
    <property type="protein sequence ID" value="AHF78098.1"/>
    <property type="molecule type" value="Genomic_DNA"/>
</dbReference>
<dbReference type="HOGENOM" id="CLU_653587_0_0_6"/>
<feature type="domain" description="Glutamine amidotransferase" evidence="10">
    <location>
        <begin position="193"/>
        <end position="388"/>
    </location>
</feature>
<dbReference type="KEGG" id="sod:Sant_3092"/>
<sequence>MTVMVVVEDGEQPARFSVMAGTLAAEHQLPLICVRSDWPTQRFPDARQHVLAGGGLATSGLLWPERLSGRWLAPECVPATALALPADCVVATPPQQASAVIASLQQHGHRFQRLHIRRQGGEWQLAAEESRAVGDPWRQDDFGRWLRATPRADVAQSAPPRRRPVVVALIGSRADQWDSYPATLAALGDAADALGLALRVRYLSPQRLEPTLKALDEVDGVLLPGGSAMANVAGQIAVARDTLLRGIPTLGLCLGMQTMATAALQQLASLRAASLAEADPAAPVKTFVPLCQPALTGVHRSGRLSLHSQPGTLMAALLGESSPLHYNHRYQFNPLLNEALTQTGIRVSALGGEGTVVDAIEASDGRFWCGVQGHPELGSRQDAPHPLVTALLRRAAGEE</sequence>
<evidence type="ECO:0000256" key="5">
    <source>
        <dbReference type="ARBA" id="ARBA00022741"/>
    </source>
</evidence>
<dbReference type="OrthoDB" id="9813383at2"/>
<evidence type="ECO:0000259" key="10">
    <source>
        <dbReference type="Pfam" id="PF00117"/>
    </source>
</evidence>
<dbReference type="InterPro" id="IPR029062">
    <property type="entry name" value="Class_I_gatase-like"/>
</dbReference>
<evidence type="ECO:0000256" key="4">
    <source>
        <dbReference type="ARBA" id="ARBA00022598"/>
    </source>
</evidence>
<evidence type="ECO:0000256" key="7">
    <source>
        <dbReference type="ARBA" id="ARBA00022962"/>
    </source>
</evidence>
<gene>
    <name evidence="11" type="ORF">Sant_3092</name>
</gene>
<dbReference type="Proteomes" id="UP000019028">
    <property type="component" value="Chromosome"/>
</dbReference>
<dbReference type="GO" id="GO:0005829">
    <property type="term" value="C:cytosol"/>
    <property type="evidence" value="ECO:0007669"/>
    <property type="project" value="TreeGrafter"/>
</dbReference>
<dbReference type="InterPro" id="IPR004468">
    <property type="entry name" value="CTP_synthase"/>
</dbReference>
<comment type="similarity">
    <text evidence="2">Belongs to the CTP synthase family.</text>
</comment>
<dbReference type="RefSeq" id="WP_025423235.1">
    <property type="nucleotide sequence ID" value="NZ_CP006569.1"/>
</dbReference>
<organism evidence="11 12">
    <name type="scientific">Sodalis praecaptivus</name>
    <dbReference type="NCBI Taxonomy" id="1239307"/>
    <lineage>
        <taxon>Bacteria</taxon>
        <taxon>Pseudomonadati</taxon>
        <taxon>Pseudomonadota</taxon>
        <taxon>Gammaproteobacteria</taxon>
        <taxon>Enterobacterales</taxon>
        <taxon>Bruguierivoracaceae</taxon>
        <taxon>Sodalis</taxon>
    </lineage>
</organism>
<dbReference type="SUPFAM" id="SSF52317">
    <property type="entry name" value="Class I glutamine amidotransferase-like"/>
    <property type="match status" value="1"/>
</dbReference>